<proteinExistence type="predicted"/>
<dbReference type="RefSeq" id="WP_070952775.1">
    <property type="nucleotide sequence ID" value="NZ_MLIS01000004.1"/>
</dbReference>
<organism evidence="1 2">
    <name type="scientific">Mycobacteroides chelonae</name>
    <name type="common">Mycobacterium chelonae</name>
    <dbReference type="NCBI Taxonomy" id="1774"/>
    <lineage>
        <taxon>Bacteria</taxon>
        <taxon>Bacillati</taxon>
        <taxon>Actinomycetota</taxon>
        <taxon>Actinomycetes</taxon>
        <taxon>Mycobacteriales</taxon>
        <taxon>Mycobacteriaceae</taxon>
        <taxon>Mycobacteroides</taxon>
    </lineage>
</organism>
<accession>A0A1S1LYR7</accession>
<sequence length="127" mass="14363">MSKTVKLMGELPPVVQLAHLRQMQSALRTVPRERHEDVAKGLVRQLEADYARVVASRGPLPAAPKDPILEQLPRDGSSFEFFSLYIDGHVAELQRQCRAPRFVQNLVGRVIEMTDRRFNPTTTIGSR</sequence>
<dbReference type="EMBL" id="MLIS01000004">
    <property type="protein sequence ID" value="OHU76070.1"/>
    <property type="molecule type" value="Genomic_DNA"/>
</dbReference>
<dbReference type="AlphaFoldDB" id="A0A1S1LYR7"/>
<reference evidence="1 2" key="1">
    <citation type="submission" date="2016-10" db="EMBL/GenBank/DDBJ databases">
        <title>Evaluation of Human, Veterinary and Environmental Mycobacterium chelonae Isolates by Core Genome Phylogenomic Analysis, Targeted Gene Comparison, and Anti-microbial Susceptibility Patterns: A Tale of Mistaken Identities.</title>
        <authorList>
            <person name="Fogelson S.B."/>
            <person name="Camus A.C."/>
            <person name="Lorenz W."/>
            <person name="Vasireddy R."/>
            <person name="Vasireddy S."/>
            <person name="Smith T."/>
            <person name="Brown-Elliott B.A."/>
            <person name="Wallace R.J.Jr."/>
            <person name="Hasan N.A."/>
            <person name="Reischl U."/>
            <person name="Sanchez S."/>
        </authorList>
    </citation>
    <scope>NUCLEOTIDE SEQUENCE [LARGE SCALE GENOMIC DNA]</scope>
    <source>
        <strain evidence="1 2">15518</strain>
    </source>
</reference>
<protein>
    <submittedName>
        <fullName evidence="1">Uncharacterized protein</fullName>
    </submittedName>
</protein>
<dbReference type="Proteomes" id="UP000179441">
    <property type="component" value="Unassembled WGS sequence"/>
</dbReference>
<name>A0A1S1LYR7_MYCCH</name>
<comment type="caution">
    <text evidence="1">The sequence shown here is derived from an EMBL/GenBank/DDBJ whole genome shotgun (WGS) entry which is preliminary data.</text>
</comment>
<gene>
    <name evidence="1" type="ORF">BKG84_24560</name>
</gene>
<keyword evidence="2" id="KW-1185">Reference proteome</keyword>
<evidence type="ECO:0000313" key="2">
    <source>
        <dbReference type="Proteomes" id="UP000179441"/>
    </source>
</evidence>
<evidence type="ECO:0000313" key="1">
    <source>
        <dbReference type="EMBL" id="OHU76070.1"/>
    </source>
</evidence>